<reference evidence="2" key="2">
    <citation type="submission" date="2024-05" db="EMBL/GenBank/DDBJ databases">
        <title>Identification and characterization of horizontal gene transfer across gut microbiota members of farm animals based on homology search.</title>
        <authorList>
            <person name="Schwarzerova J."/>
            <person name="Nykrynova M."/>
            <person name="Jureckova K."/>
            <person name="Cejkova D."/>
            <person name="Rychlik I."/>
        </authorList>
    </citation>
    <scope>NUCLEOTIDE SEQUENCE</scope>
    <source>
        <strain evidence="2">176_SSukc20</strain>
    </source>
</reference>
<keyword evidence="2" id="KW-0808">Transferase</keyword>
<accession>A0ABT7XFK0</accession>
<proteinExistence type="predicted"/>
<feature type="region of interest" description="Disordered" evidence="1">
    <location>
        <begin position="1"/>
        <end position="22"/>
    </location>
</feature>
<evidence type="ECO:0000256" key="1">
    <source>
        <dbReference type="SAM" id="MobiDB-lite"/>
    </source>
</evidence>
<evidence type="ECO:0000313" key="3">
    <source>
        <dbReference type="Proteomes" id="UP001168435"/>
    </source>
</evidence>
<comment type="caution">
    <text evidence="2">The sequence shown here is derived from an EMBL/GenBank/DDBJ whole genome shotgun (WGS) entry which is preliminary data.</text>
</comment>
<dbReference type="Proteomes" id="UP001168435">
    <property type="component" value="Unassembled WGS sequence"/>
</dbReference>
<name>A0ABT7XFK0_9ACTN</name>
<keyword evidence="2" id="KW-0548">Nucleotidyltransferase</keyword>
<organism evidence="2 3">
    <name type="scientific">Collinsella ihumii</name>
    <dbReference type="NCBI Taxonomy" id="1720204"/>
    <lineage>
        <taxon>Bacteria</taxon>
        <taxon>Bacillati</taxon>
        <taxon>Actinomycetota</taxon>
        <taxon>Coriobacteriia</taxon>
        <taxon>Coriobacteriales</taxon>
        <taxon>Coriobacteriaceae</taxon>
        <taxon>Collinsella</taxon>
    </lineage>
</organism>
<sequence length="369" mass="41687">MTSDDRYAARRARRDAKRARNRSRRIEGCTLEAVADLDNLYEAARGAAGGVRWKSTVQRYMARVMRNTTKARSDLLEGRDIRRGFVTFDIRERGKLRHISSVHFSERVVQKSLSRHVLAPAIWPTLAEGCSANIKGKGTDYAIARLKAQLVRHYRRHGAEGYVLQVDFSDYFGNIDHGAAKRLVDRAVDDAKVLRLIYDQIDSSGEIGLGLGSEPNQILAAALPSPIDHLGLRMPGILASGRYMDDSYFVALDKDTLWCLLALIEIECAKLGIVINGKKTKVVKLSRGFTFLKKRFFFGRNGKVVVRPCRESISRQRRKLKRQAALVKAGVMTSEQAVQSYQSWRGMVMHLDAHETMLRMDDLFRGLFS</sequence>
<feature type="compositionally biased region" description="Basic residues" evidence="1">
    <location>
        <begin position="9"/>
        <end position="22"/>
    </location>
</feature>
<keyword evidence="3" id="KW-1185">Reference proteome</keyword>
<dbReference type="GO" id="GO:0003964">
    <property type="term" value="F:RNA-directed DNA polymerase activity"/>
    <property type="evidence" value="ECO:0007669"/>
    <property type="project" value="UniProtKB-KW"/>
</dbReference>
<dbReference type="CDD" id="cd01646">
    <property type="entry name" value="RT_Bac_retron_I"/>
    <property type="match status" value="1"/>
</dbReference>
<dbReference type="EMBL" id="JAUEIQ010000007">
    <property type="protein sequence ID" value="MDN0064196.1"/>
    <property type="molecule type" value="Genomic_DNA"/>
</dbReference>
<dbReference type="SUPFAM" id="SSF56672">
    <property type="entry name" value="DNA/RNA polymerases"/>
    <property type="match status" value="1"/>
</dbReference>
<dbReference type="InterPro" id="IPR043502">
    <property type="entry name" value="DNA/RNA_pol_sf"/>
</dbReference>
<reference evidence="2" key="1">
    <citation type="submission" date="2023-06" db="EMBL/GenBank/DDBJ databases">
        <authorList>
            <person name="Zeman M."/>
            <person name="Kubasova T."/>
            <person name="Jahodarova E."/>
            <person name="Nykrynova M."/>
            <person name="Rychlik I."/>
        </authorList>
    </citation>
    <scope>NUCLEOTIDE SEQUENCE</scope>
    <source>
        <strain evidence="2">176_SSukc20</strain>
    </source>
</reference>
<dbReference type="RefSeq" id="WP_289820872.1">
    <property type="nucleotide sequence ID" value="NZ_JAUEIM010000020.1"/>
</dbReference>
<evidence type="ECO:0000313" key="2">
    <source>
        <dbReference type="EMBL" id="MDN0064196.1"/>
    </source>
</evidence>
<gene>
    <name evidence="2" type="ORF">QVN30_07735</name>
</gene>
<keyword evidence="2" id="KW-0695">RNA-directed DNA polymerase</keyword>
<protein>
    <submittedName>
        <fullName evidence="2">RNA-directed DNA polymerase</fullName>
    </submittedName>
</protein>